<keyword evidence="1" id="KW-0732">Signal</keyword>
<dbReference type="Pfam" id="PF04338">
    <property type="entry name" value="DUF481"/>
    <property type="match status" value="1"/>
</dbReference>
<dbReference type="RefSeq" id="WP_332616795.1">
    <property type="nucleotide sequence ID" value="NZ_JAXGFP010000004.1"/>
</dbReference>
<organism evidence="2 3">
    <name type="scientific">Novilysobacter erysipheiresistens</name>
    <dbReference type="NCBI Taxonomy" id="1749332"/>
    <lineage>
        <taxon>Bacteria</taxon>
        <taxon>Pseudomonadati</taxon>
        <taxon>Pseudomonadota</taxon>
        <taxon>Gammaproteobacteria</taxon>
        <taxon>Lysobacterales</taxon>
        <taxon>Lysobacteraceae</taxon>
        <taxon>Novilysobacter</taxon>
    </lineage>
</organism>
<accession>A0ABU7YZB2</accession>
<reference evidence="2 3" key="1">
    <citation type="journal article" date="2016" name="Int. J. Syst. Evol. Microbiol.">
        <title>Lysobacter erysipheiresistens sp. nov., an antagonist of powdery mildew, isolated from tobacco-cultivated soil.</title>
        <authorList>
            <person name="Xie B."/>
            <person name="Li T."/>
            <person name="Lin X."/>
            <person name="Wang C.J."/>
            <person name="Chen Y.J."/>
            <person name="Liu W.J."/>
            <person name="Zhao Z.W."/>
        </authorList>
    </citation>
    <scope>NUCLEOTIDE SEQUENCE [LARGE SCALE GENOMIC DNA]</scope>
    <source>
        <strain evidence="2 3">RS-LYSO-3</strain>
    </source>
</reference>
<evidence type="ECO:0000313" key="2">
    <source>
        <dbReference type="EMBL" id="MEG3184298.1"/>
    </source>
</evidence>
<evidence type="ECO:0000256" key="1">
    <source>
        <dbReference type="SAM" id="SignalP"/>
    </source>
</evidence>
<dbReference type="Proteomes" id="UP001355056">
    <property type="component" value="Unassembled WGS sequence"/>
</dbReference>
<feature type="chain" id="PRO_5046276433" evidence="1">
    <location>
        <begin position="22"/>
        <end position="242"/>
    </location>
</feature>
<dbReference type="InterPro" id="IPR007433">
    <property type="entry name" value="DUF481"/>
</dbReference>
<keyword evidence="3" id="KW-1185">Reference proteome</keyword>
<name>A0ABU7YZB2_9GAMM</name>
<gene>
    <name evidence="2" type="ORF">SNE34_09775</name>
</gene>
<dbReference type="EMBL" id="JAXGFP010000004">
    <property type="protein sequence ID" value="MEG3184298.1"/>
    <property type="molecule type" value="Genomic_DNA"/>
</dbReference>
<evidence type="ECO:0000313" key="3">
    <source>
        <dbReference type="Proteomes" id="UP001355056"/>
    </source>
</evidence>
<protein>
    <submittedName>
        <fullName evidence="2">DUF481 domain-containing protein</fullName>
    </submittedName>
</protein>
<feature type="signal peptide" evidence="1">
    <location>
        <begin position="1"/>
        <end position="21"/>
    </location>
</feature>
<comment type="caution">
    <text evidence="2">The sequence shown here is derived from an EMBL/GenBank/DDBJ whole genome shotgun (WGS) entry which is preliminary data.</text>
</comment>
<proteinExistence type="predicted"/>
<sequence>MRKLVLAAAIGAAMVPTITLADETTDADDAGWTGTVEFGLAASRGNTDSETLRSRLGLATANERGKHEVGLAFLYGEQDGVESAYRYEAFGKSNLRLGDHHQLFGSARTERDHVAAYEYQSTLAFGYGNQVIQTDTTHLGFEIGPGYKWSKRQDVRIHENGAVVRGNMDFGHEFNESTSIYDTFLVEAGEDNTFARNDIGVRVKMTESMALKAGVEMRHNTDALPGRHKTDTLTTVNVTYDF</sequence>